<dbReference type="InterPro" id="IPR043129">
    <property type="entry name" value="ATPase_NBD"/>
</dbReference>
<protein>
    <submittedName>
        <fullName evidence="2">tRNA (Adenosine(37)-N6)-threonylcarbamoyltransferase complex dimerization subunit type 1 TsaB</fullName>
    </submittedName>
</protein>
<dbReference type="EMBL" id="BMJQ01000001">
    <property type="protein sequence ID" value="GGE99741.1"/>
    <property type="molecule type" value="Genomic_DNA"/>
</dbReference>
<dbReference type="InterPro" id="IPR000905">
    <property type="entry name" value="Gcp-like_dom"/>
</dbReference>
<dbReference type="RefSeq" id="WP_229743398.1">
    <property type="nucleotide sequence ID" value="NZ_BMJQ01000001.1"/>
</dbReference>
<dbReference type="NCBIfam" id="TIGR03725">
    <property type="entry name" value="T6A_YeaZ"/>
    <property type="match status" value="1"/>
</dbReference>
<reference evidence="2" key="1">
    <citation type="journal article" date="2014" name="Int. J. Syst. Evol. Microbiol.">
        <title>Complete genome sequence of Corynebacterium casei LMG S-19264T (=DSM 44701T), isolated from a smear-ripened cheese.</title>
        <authorList>
            <consortium name="US DOE Joint Genome Institute (JGI-PGF)"/>
            <person name="Walter F."/>
            <person name="Albersmeier A."/>
            <person name="Kalinowski J."/>
            <person name="Ruckert C."/>
        </authorList>
    </citation>
    <scope>NUCLEOTIDE SEQUENCE</scope>
    <source>
        <strain evidence="2">CGMCC 1.15725</strain>
    </source>
</reference>
<dbReference type="PANTHER" id="PTHR11735">
    <property type="entry name" value="TRNA N6-ADENOSINE THREONYLCARBAMOYLTRANSFERASE"/>
    <property type="match status" value="1"/>
</dbReference>
<reference evidence="2" key="2">
    <citation type="submission" date="2020-09" db="EMBL/GenBank/DDBJ databases">
        <authorList>
            <person name="Sun Q."/>
            <person name="Zhou Y."/>
        </authorList>
    </citation>
    <scope>NUCLEOTIDE SEQUENCE</scope>
    <source>
        <strain evidence="2">CGMCC 1.15725</strain>
    </source>
</reference>
<accession>A0A8J2YPH4</accession>
<dbReference type="PANTHER" id="PTHR11735:SF11">
    <property type="entry name" value="TRNA THREONYLCARBAMOYLADENOSINE BIOSYNTHESIS PROTEIN TSAB"/>
    <property type="match status" value="1"/>
</dbReference>
<dbReference type="Gene3D" id="3.30.420.40">
    <property type="match status" value="2"/>
</dbReference>
<dbReference type="GO" id="GO:0005829">
    <property type="term" value="C:cytosol"/>
    <property type="evidence" value="ECO:0007669"/>
    <property type="project" value="TreeGrafter"/>
</dbReference>
<dbReference type="Proteomes" id="UP000646365">
    <property type="component" value="Unassembled WGS sequence"/>
</dbReference>
<dbReference type="InterPro" id="IPR022496">
    <property type="entry name" value="T6A_TsaB"/>
</dbReference>
<dbReference type="AlphaFoldDB" id="A0A8J2YPH4"/>
<dbReference type="GO" id="GO:0002949">
    <property type="term" value="P:tRNA threonylcarbamoyladenosine modification"/>
    <property type="evidence" value="ECO:0007669"/>
    <property type="project" value="InterPro"/>
</dbReference>
<proteinExistence type="predicted"/>
<evidence type="ECO:0000259" key="1">
    <source>
        <dbReference type="Pfam" id="PF00814"/>
    </source>
</evidence>
<organism evidence="2 3">
    <name type="scientific">Aliidongia dinghuensis</name>
    <dbReference type="NCBI Taxonomy" id="1867774"/>
    <lineage>
        <taxon>Bacteria</taxon>
        <taxon>Pseudomonadati</taxon>
        <taxon>Pseudomonadota</taxon>
        <taxon>Alphaproteobacteria</taxon>
        <taxon>Rhodospirillales</taxon>
        <taxon>Dongiaceae</taxon>
        <taxon>Aliidongia</taxon>
    </lineage>
</organism>
<evidence type="ECO:0000313" key="3">
    <source>
        <dbReference type="Proteomes" id="UP000646365"/>
    </source>
</evidence>
<sequence length="238" mass="24720">MSERVIERVVERWDPLLAFDCSGASCSAAVLVDGTIRADRFQAMERGQAEALLPMIEAAMAEAGLDWPDLTAIATTVGPGSFTGVRLGLSAARGLALAAGKPVVALTAFEAVVAGLTPDALSPGGRPVAVAIDSRRGPVFAQRFTPALQPAGEPAQLEPDEVADWLGPGPWRITGDGVANLAEIRFAADIAVDATPRRIRAGDLARAAAALGPAGIDRLPAHPLYLRAPDVTQPKPRP</sequence>
<keyword evidence="3" id="KW-1185">Reference proteome</keyword>
<evidence type="ECO:0000313" key="2">
    <source>
        <dbReference type="EMBL" id="GGE99741.1"/>
    </source>
</evidence>
<name>A0A8J2YPH4_9PROT</name>
<feature type="domain" description="Gcp-like" evidence="1">
    <location>
        <begin position="46"/>
        <end position="153"/>
    </location>
</feature>
<dbReference type="Pfam" id="PF00814">
    <property type="entry name" value="TsaD"/>
    <property type="match status" value="1"/>
</dbReference>
<comment type="caution">
    <text evidence="2">The sequence shown here is derived from an EMBL/GenBank/DDBJ whole genome shotgun (WGS) entry which is preliminary data.</text>
</comment>
<dbReference type="SUPFAM" id="SSF53067">
    <property type="entry name" value="Actin-like ATPase domain"/>
    <property type="match status" value="2"/>
</dbReference>
<gene>
    <name evidence="2" type="ORF">GCM10011611_01680</name>
</gene>